<dbReference type="Pfam" id="PF08922">
    <property type="entry name" value="DUF1905"/>
    <property type="match status" value="1"/>
</dbReference>
<dbReference type="RefSeq" id="WP_047231763.1">
    <property type="nucleotide sequence ID" value="NZ_JNBQ01000003.1"/>
</dbReference>
<dbReference type="InterPro" id="IPR037079">
    <property type="entry name" value="AF2212/PG0164-like_sf"/>
</dbReference>
<dbReference type="PATRIC" id="fig|264251.5.peg.1022"/>
<name>A0A0H2KV08_9MICO</name>
<accession>A0A0H2KV08</accession>
<dbReference type="EMBL" id="JNBQ01000003">
    <property type="protein sequence ID" value="KLN35639.1"/>
    <property type="molecule type" value="Genomic_DNA"/>
</dbReference>
<dbReference type="InterPro" id="IPR015018">
    <property type="entry name" value="DUF1905"/>
</dbReference>
<comment type="caution">
    <text evidence="1">The sequence shown here is derived from an EMBL/GenBank/DDBJ whole genome shotgun (WGS) entry which is preliminary data.</text>
</comment>
<dbReference type="SUPFAM" id="SSF141694">
    <property type="entry name" value="AF2212/PG0164-like"/>
    <property type="match status" value="1"/>
</dbReference>
<organism evidence="1 2">
    <name type="scientific">Cellulosimicrobium funkei</name>
    <dbReference type="NCBI Taxonomy" id="264251"/>
    <lineage>
        <taxon>Bacteria</taxon>
        <taxon>Bacillati</taxon>
        <taxon>Actinomycetota</taxon>
        <taxon>Actinomycetes</taxon>
        <taxon>Micrococcales</taxon>
        <taxon>Promicromonosporaceae</taxon>
        <taxon>Cellulosimicrobium</taxon>
    </lineage>
</organism>
<dbReference type="AlphaFoldDB" id="A0A0H2KV08"/>
<evidence type="ECO:0000313" key="1">
    <source>
        <dbReference type="EMBL" id="KLN35639.1"/>
    </source>
</evidence>
<protein>
    <recommendedName>
        <fullName evidence="3">DUF1905 domain-containing protein</fullName>
    </recommendedName>
</protein>
<sequence>MPFDPVALDRTFTAPVGVDVKGDTWPCVEVPDARDLFGSLRSVRVDATVDGVPLRNVGLMPTGSGGLMLSLNAAVRKRLGKDVGDTVTVRLERRLS</sequence>
<reference evidence="1 2" key="1">
    <citation type="submission" date="2014-05" db="EMBL/GenBank/DDBJ databases">
        <title>Cellulosimicrobium funkei U11 genome.</title>
        <authorList>
            <person name="Hu C."/>
            <person name="Gong Y."/>
            <person name="Wan W."/>
            <person name="Jiang M."/>
        </authorList>
    </citation>
    <scope>NUCLEOTIDE SEQUENCE [LARGE SCALE GENOMIC DNA]</scope>
    <source>
        <strain evidence="1 2">U11</strain>
    </source>
</reference>
<gene>
    <name evidence="1" type="ORF">FB00_04970</name>
</gene>
<evidence type="ECO:0008006" key="3">
    <source>
        <dbReference type="Google" id="ProtNLM"/>
    </source>
</evidence>
<dbReference type="Proteomes" id="UP000035265">
    <property type="component" value="Unassembled WGS sequence"/>
</dbReference>
<keyword evidence="2" id="KW-1185">Reference proteome</keyword>
<evidence type="ECO:0000313" key="2">
    <source>
        <dbReference type="Proteomes" id="UP000035265"/>
    </source>
</evidence>
<proteinExistence type="predicted"/>
<dbReference type="STRING" id="264251.FB00_04970"/>
<dbReference type="Gene3D" id="2.40.30.100">
    <property type="entry name" value="AF2212/PG0164-like"/>
    <property type="match status" value="1"/>
</dbReference>